<proteinExistence type="predicted"/>
<dbReference type="GeneID" id="14870394"/>
<keyword evidence="1" id="KW-1133">Transmembrane helix</keyword>
<keyword evidence="3" id="KW-1185">Reference proteome</keyword>
<accession>F4Q1P6</accession>
<protein>
    <submittedName>
        <fullName evidence="2">Uncharacterized protein</fullName>
    </submittedName>
</protein>
<name>F4Q1P6_CACFS</name>
<dbReference type="AlphaFoldDB" id="F4Q1P6"/>
<keyword evidence="1" id="KW-0812">Transmembrane</keyword>
<evidence type="ECO:0000313" key="2">
    <source>
        <dbReference type="EMBL" id="EGG18196.1"/>
    </source>
</evidence>
<evidence type="ECO:0000313" key="3">
    <source>
        <dbReference type="Proteomes" id="UP000007797"/>
    </source>
</evidence>
<evidence type="ECO:0000256" key="1">
    <source>
        <dbReference type="SAM" id="Phobius"/>
    </source>
</evidence>
<organism evidence="2 3">
    <name type="scientific">Cavenderia fasciculata</name>
    <name type="common">Slime mold</name>
    <name type="synonym">Dictyostelium fasciculatum</name>
    <dbReference type="NCBI Taxonomy" id="261658"/>
    <lineage>
        <taxon>Eukaryota</taxon>
        <taxon>Amoebozoa</taxon>
        <taxon>Evosea</taxon>
        <taxon>Eumycetozoa</taxon>
        <taxon>Dictyostelia</taxon>
        <taxon>Acytosteliales</taxon>
        <taxon>Cavenderiaceae</taxon>
        <taxon>Cavenderia</taxon>
    </lineage>
</organism>
<sequence length="53" mass="5812">MSFDYFLSIVGLLSVSHSTIFGIKYKCHLNKNIVCLSVCLSVYLSIVGASAIR</sequence>
<keyword evidence="1" id="KW-0472">Membrane</keyword>
<dbReference type="KEGG" id="dfa:DFA_03683"/>
<dbReference type="Proteomes" id="UP000007797">
    <property type="component" value="Unassembled WGS sequence"/>
</dbReference>
<gene>
    <name evidence="2" type="ORF">DFA_03683</name>
</gene>
<feature type="transmembrane region" description="Helical" evidence="1">
    <location>
        <begin position="32"/>
        <end position="52"/>
    </location>
</feature>
<dbReference type="RefSeq" id="XP_004357019.1">
    <property type="nucleotide sequence ID" value="XM_004356964.1"/>
</dbReference>
<reference evidence="3" key="1">
    <citation type="journal article" date="2011" name="Genome Res.">
        <title>Phylogeny-wide analysis of social amoeba genomes highlights ancient origins for complex intercellular communication.</title>
        <authorList>
            <person name="Heidel A.J."/>
            <person name="Lawal H.M."/>
            <person name="Felder M."/>
            <person name="Schilde C."/>
            <person name="Helps N.R."/>
            <person name="Tunggal B."/>
            <person name="Rivero F."/>
            <person name="John U."/>
            <person name="Schleicher M."/>
            <person name="Eichinger L."/>
            <person name="Platzer M."/>
            <person name="Noegel A.A."/>
            <person name="Schaap P."/>
            <person name="Gloeckner G."/>
        </authorList>
    </citation>
    <scope>NUCLEOTIDE SEQUENCE [LARGE SCALE GENOMIC DNA]</scope>
    <source>
        <strain evidence="3">SH3</strain>
    </source>
</reference>
<dbReference type="EMBL" id="GL883018">
    <property type="protein sequence ID" value="EGG18196.1"/>
    <property type="molecule type" value="Genomic_DNA"/>
</dbReference>
<feature type="transmembrane region" description="Helical" evidence="1">
    <location>
        <begin position="6"/>
        <end position="25"/>
    </location>
</feature>